<dbReference type="PANTHER" id="PTHR36617:SF15">
    <property type="entry name" value="REVERSE TRANSCRIPTASE ZINC-BINDING DOMAIN-CONTAINING PROTEIN"/>
    <property type="match status" value="1"/>
</dbReference>
<organism evidence="1 2">
    <name type="scientific">Trifolium medium</name>
    <dbReference type="NCBI Taxonomy" id="97028"/>
    <lineage>
        <taxon>Eukaryota</taxon>
        <taxon>Viridiplantae</taxon>
        <taxon>Streptophyta</taxon>
        <taxon>Embryophyta</taxon>
        <taxon>Tracheophyta</taxon>
        <taxon>Spermatophyta</taxon>
        <taxon>Magnoliopsida</taxon>
        <taxon>eudicotyledons</taxon>
        <taxon>Gunneridae</taxon>
        <taxon>Pentapetalae</taxon>
        <taxon>rosids</taxon>
        <taxon>fabids</taxon>
        <taxon>Fabales</taxon>
        <taxon>Fabaceae</taxon>
        <taxon>Papilionoideae</taxon>
        <taxon>50 kb inversion clade</taxon>
        <taxon>NPAAA clade</taxon>
        <taxon>Hologalegina</taxon>
        <taxon>IRL clade</taxon>
        <taxon>Trifolieae</taxon>
        <taxon>Trifolium</taxon>
    </lineage>
</organism>
<proteinExistence type="predicted"/>
<dbReference type="EMBL" id="LXQA010093435">
    <property type="protein sequence ID" value="MCI14697.1"/>
    <property type="molecule type" value="Genomic_DNA"/>
</dbReference>
<feature type="non-terminal residue" evidence="1">
    <location>
        <position position="145"/>
    </location>
</feature>
<sequence>MVSNFLSHVVRDVRGQSLWWRDIMKIGGEENEGWFRSNVSNVLGHGNIIRFWQDKWLGPVSFNILFPSLFNKSAHKEVVIEEAGGWNNGAWMWNLIWTDQLSSEELEAEAELQVLLADITPKKDIADSKNWIPSKSGFFSVLSTY</sequence>
<dbReference type="AlphaFoldDB" id="A0A392PSR7"/>
<accession>A0A392PSR7</accession>
<reference evidence="1 2" key="1">
    <citation type="journal article" date="2018" name="Front. Plant Sci.">
        <title>Red Clover (Trifolium pratense) and Zigzag Clover (T. medium) - A Picture of Genomic Similarities and Differences.</title>
        <authorList>
            <person name="Dluhosova J."/>
            <person name="Istvanek J."/>
            <person name="Nedelnik J."/>
            <person name="Repkova J."/>
        </authorList>
    </citation>
    <scope>NUCLEOTIDE SEQUENCE [LARGE SCALE GENOMIC DNA]</scope>
    <source>
        <strain evidence="2">cv. 10/8</strain>
        <tissue evidence="1">Leaf</tissue>
    </source>
</reference>
<dbReference type="PANTHER" id="PTHR36617">
    <property type="entry name" value="PROTEIN, PUTATIVE-RELATED"/>
    <property type="match status" value="1"/>
</dbReference>
<comment type="caution">
    <text evidence="1">The sequence shown here is derived from an EMBL/GenBank/DDBJ whole genome shotgun (WGS) entry which is preliminary data.</text>
</comment>
<keyword evidence="2" id="KW-1185">Reference proteome</keyword>
<dbReference type="Proteomes" id="UP000265520">
    <property type="component" value="Unassembled WGS sequence"/>
</dbReference>
<evidence type="ECO:0000313" key="1">
    <source>
        <dbReference type="EMBL" id="MCI14697.1"/>
    </source>
</evidence>
<evidence type="ECO:0000313" key="2">
    <source>
        <dbReference type="Proteomes" id="UP000265520"/>
    </source>
</evidence>
<name>A0A392PSR7_9FABA</name>
<protein>
    <submittedName>
        <fullName evidence="1">Putative ribonuclease H protein</fullName>
    </submittedName>
</protein>